<feature type="transmembrane region" description="Helical" evidence="1">
    <location>
        <begin position="153"/>
        <end position="175"/>
    </location>
</feature>
<evidence type="ECO:0000256" key="1">
    <source>
        <dbReference type="SAM" id="Phobius"/>
    </source>
</evidence>
<dbReference type="InterPro" id="IPR002656">
    <property type="entry name" value="Acyl_transf_3_dom"/>
</dbReference>
<feature type="transmembrane region" description="Helical" evidence="1">
    <location>
        <begin position="46"/>
        <end position="70"/>
    </location>
</feature>
<feature type="transmembrane region" description="Helical" evidence="1">
    <location>
        <begin position="216"/>
        <end position="234"/>
    </location>
</feature>
<keyword evidence="1" id="KW-0812">Transmembrane</keyword>
<organism evidence="3 4">
    <name type="scientific">Herbaspirillum robiniae</name>
    <dbReference type="NCBI Taxonomy" id="2014887"/>
    <lineage>
        <taxon>Bacteria</taxon>
        <taxon>Pseudomonadati</taxon>
        <taxon>Pseudomonadota</taxon>
        <taxon>Betaproteobacteria</taxon>
        <taxon>Burkholderiales</taxon>
        <taxon>Oxalobacteraceae</taxon>
        <taxon>Herbaspirillum</taxon>
    </lineage>
</organism>
<name>A0A2D0B672_9BURK</name>
<keyword evidence="3" id="KW-0808">Transferase</keyword>
<feature type="transmembrane region" description="Helical" evidence="1">
    <location>
        <begin position="266"/>
        <end position="286"/>
    </location>
</feature>
<dbReference type="PANTHER" id="PTHR23028">
    <property type="entry name" value="ACETYLTRANSFERASE"/>
    <property type="match status" value="1"/>
</dbReference>
<evidence type="ECO:0000259" key="2">
    <source>
        <dbReference type="Pfam" id="PF01757"/>
    </source>
</evidence>
<feature type="transmembrane region" description="Helical" evidence="1">
    <location>
        <begin position="187"/>
        <end position="209"/>
    </location>
</feature>
<evidence type="ECO:0000313" key="3">
    <source>
        <dbReference type="EMBL" id="OWY29805.1"/>
    </source>
</evidence>
<keyword evidence="3" id="KW-0012">Acyltransferase</keyword>
<feature type="transmembrane region" description="Helical" evidence="1">
    <location>
        <begin position="240"/>
        <end position="259"/>
    </location>
</feature>
<evidence type="ECO:0000313" key="4">
    <source>
        <dbReference type="Proteomes" id="UP000197596"/>
    </source>
</evidence>
<dbReference type="GO" id="GO:0000271">
    <property type="term" value="P:polysaccharide biosynthetic process"/>
    <property type="evidence" value="ECO:0007669"/>
    <property type="project" value="TreeGrafter"/>
</dbReference>
<reference evidence="3 4" key="1">
    <citation type="submission" date="2017-06" db="EMBL/GenBank/DDBJ databases">
        <title>Herbaspirillum phytohormonus sp. nov., isolated from the root nodule of Robinia pseudoacacia in lead-zinc mine.</title>
        <authorList>
            <person name="Fan M."/>
            <person name="Lin Y."/>
        </authorList>
    </citation>
    <scope>NUCLEOTIDE SEQUENCE [LARGE SCALE GENOMIC DNA]</scope>
    <source>
        <strain evidence="3 4">HZ10</strain>
    </source>
</reference>
<proteinExistence type="predicted"/>
<dbReference type="GO" id="GO:0016747">
    <property type="term" value="F:acyltransferase activity, transferring groups other than amino-acyl groups"/>
    <property type="evidence" value="ECO:0007669"/>
    <property type="project" value="InterPro"/>
</dbReference>
<dbReference type="Proteomes" id="UP000197596">
    <property type="component" value="Unassembled WGS sequence"/>
</dbReference>
<dbReference type="AlphaFoldDB" id="A0A2D0B672"/>
<dbReference type="GO" id="GO:0016020">
    <property type="term" value="C:membrane"/>
    <property type="evidence" value="ECO:0007669"/>
    <property type="project" value="TreeGrafter"/>
</dbReference>
<dbReference type="InterPro" id="IPR050879">
    <property type="entry name" value="Acyltransferase_3"/>
</dbReference>
<keyword evidence="1" id="KW-0472">Membrane</keyword>
<feature type="transmembrane region" description="Helical" evidence="1">
    <location>
        <begin position="115"/>
        <end position="132"/>
    </location>
</feature>
<dbReference type="PANTHER" id="PTHR23028:SF53">
    <property type="entry name" value="ACYL_TRANSF_3 DOMAIN-CONTAINING PROTEIN"/>
    <property type="match status" value="1"/>
</dbReference>
<dbReference type="Pfam" id="PF01757">
    <property type="entry name" value="Acyl_transf_3"/>
    <property type="match status" value="1"/>
</dbReference>
<protein>
    <submittedName>
        <fullName evidence="3">Acyltransferase</fullName>
    </submittedName>
</protein>
<feature type="transmembrane region" description="Helical" evidence="1">
    <location>
        <begin position="298"/>
        <end position="318"/>
    </location>
</feature>
<feature type="transmembrane region" description="Helical" evidence="1">
    <location>
        <begin position="77"/>
        <end position="95"/>
    </location>
</feature>
<dbReference type="EMBL" id="NJGU01000004">
    <property type="protein sequence ID" value="OWY29805.1"/>
    <property type="molecule type" value="Genomic_DNA"/>
</dbReference>
<comment type="caution">
    <text evidence="3">The sequence shown here is derived from an EMBL/GenBank/DDBJ whole genome shotgun (WGS) entry which is preliminary data.</text>
</comment>
<gene>
    <name evidence="3" type="ORF">CEJ42_08095</name>
</gene>
<feature type="domain" description="Acyltransferase 3" evidence="2">
    <location>
        <begin position="13"/>
        <end position="290"/>
    </location>
</feature>
<accession>A0A2D0B672</accession>
<keyword evidence="1" id="KW-1133">Transmembrane helix</keyword>
<sequence length="354" mass="39866">MDKTDAGGLAHLDYLDGWRGLAIGLLLLGHFFPVPGFNLGRIGVNLFFVLSGLLMARLLFIKATPLPLFYKRRISRIFPALFALIGLTLATRWWVSGPIDWMETVTAALFLNNYVFTHVGHAVMPFGHIWSLSVEEQSYVLLSLVALGVRRGWCRALPVMSLASIGCIAAAFWYWHAYDSATLEFQLWYHTEIAGYGIFASAFFLLLFQRVRMPRLPAWCYPALALLALVPNWWSVPLPVGMTLSVGAMALLLNLLPAAPAAIRQLLCLAPLRQLGLWSFSIYLWQQPLYLEHYWHGMSSWLAAPLSVAAGIGSYYLLEKPVRRYLNQHWATADETTKATPPMSEKLTLDRPER</sequence>
<dbReference type="RefSeq" id="WP_088750577.1">
    <property type="nucleotide sequence ID" value="NZ_NJGU01000004.1"/>
</dbReference>